<evidence type="ECO:0000256" key="1">
    <source>
        <dbReference type="SAM" id="MobiDB-lite"/>
    </source>
</evidence>
<keyword evidence="3" id="KW-1185">Reference proteome</keyword>
<organism evidence="2 3">
    <name type="scientific">Lactuca virosa</name>
    <dbReference type="NCBI Taxonomy" id="75947"/>
    <lineage>
        <taxon>Eukaryota</taxon>
        <taxon>Viridiplantae</taxon>
        <taxon>Streptophyta</taxon>
        <taxon>Embryophyta</taxon>
        <taxon>Tracheophyta</taxon>
        <taxon>Spermatophyta</taxon>
        <taxon>Magnoliopsida</taxon>
        <taxon>eudicotyledons</taxon>
        <taxon>Gunneridae</taxon>
        <taxon>Pentapetalae</taxon>
        <taxon>asterids</taxon>
        <taxon>campanulids</taxon>
        <taxon>Asterales</taxon>
        <taxon>Asteraceae</taxon>
        <taxon>Cichorioideae</taxon>
        <taxon>Cichorieae</taxon>
        <taxon>Lactucinae</taxon>
        <taxon>Lactuca</taxon>
    </lineage>
</organism>
<dbReference type="EMBL" id="CAKMRJ010002223">
    <property type="protein sequence ID" value="CAH1425154.1"/>
    <property type="molecule type" value="Genomic_DNA"/>
</dbReference>
<comment type="caution">
    <text evidence="2">The sequence shown here is derived from an EMBL/GenBank/DDBJ whole genome shotgun (WGS) entry which is preliminary data.</text>
</comment>
<dbReference type="Proteomes" id="UP001157418">
    <property type="component" value="Unassembled WGS sequence"/>
</dbReference>
<evidence type="ECO:0000313" key="3">
    <source>
        <dbReference type="Proteomes" id="UP001157418"/>
    </source>
</evidence>
<reference evidence="2 3" key="1">
    <citation type="submission" date="2022-01" db="EMBL/GenBank/DDBJ databases">
        <authorList>
            <person name="Xiong W."/>
            <person name="Schranz E."/>
        </authorList>
    </citation>
    <scope>NUCLEOTIDE SEQUENCE [LARGE SCALE GENOMIC DNA]</scope>
</reference>
<dbReference type="Gene3D" id="1.10.510.10">
    <property type="entry name" value="Transferase(Phosphotransferase) domain 1"/>
    <property type="match status" value="1"/>
</dbReference>
<sequence length="167" mass="18177">MKTTGLPHHHLSSKLLGSHSVNLIMELCAGDELFDRIIAKGHYSERAAAGLCRQMAQFSQMRPVAMANSMGPRMPMYPSRGPGGFLLPTTVGPWKEARWAPMSNSFSPVAAQQGQQGQRLGGTGRRGAGAGLMKANSSELEEEKKAQAERDKMLQMQVLHSSFQLLV</sequence>
<accession>A0AAU9MBE5</accession>
<dbReference type="AlphaFoldDB" id="A0AAU9MBE5"/>
<proteinExistence type="predicted"/>
<feature type="region of interest" description="Disordered" evidence="1">
    <location>
        <begin position="108"/>
        <end position="148"/>
    </location>
</feature>
<evidence type="ECO:0000313" key="2">
    <source>
        <dbReference type="EMBL" id="CAH1425154.1"/>
    </source>
</evidence>
<protein>
    <submittedName>
        <fullName evidence="2">Uncharacterized protein</fullName>
    </submittedName>
</protein>
<name>A0AAU9MBE5_9ASTR</name>
<gene>
    <name evidence="2" type="ORF">LVIROSA_LOCUS12311</name>
</gene>
<feature type="compositionally biased region" description="Gly residues" evidence="1">
    <location>
        <begin position="119"/>
        <end position="130"/>
    </location>
</feature>